<proteinExistence type="predicted"/>
<evidence type="ECO:0000313" key="2">
    <source>
        <dbReference type="Proteomes" id="UP000663868"/>
    </source>
</evidence>
<organism evidence="1 2">
    <name type="scientific">Adineta steineri</name>
    <dbReference type="NCBI Taxonomy" id="433720"/>
    <lineage>
        <taxon>Eukaryota</taxon>
        <taxon>Metazoa</taxon>
        <taxon>Spiralia</taxon>
        <taxon>Gnathifera</taxon>
        <taxon>Rotifera</taxon>
        <taxon>Eurotatoria</taxon>
        <taxon>Bdelloidea</taxon>
        <taxon>Adinetida</taxon>
        <taxon>Adinetidae</taxon>
        <taxon>Adineta</taxon>
    </lineage>
</organism>
<accession>A0A820C896</accession>
<name>A0A820C896_9BILA</name>
<comment type="caution">
    <text evidence="1">The sequence shown here is derived from an EMBL/GenBank/DDBJ whole genome shotgun (WGS) entry which is preliminary data.</text>
</comment>
<evidence type="ECO:0000313" key="1">
    <source>
        <dbReference type="EMBL" id="CAF4218087.1"/>
    </source>
</evidence>
<dbReference type="Proteomes" id="UP000663868">
    <property type="component" value="Unassembled WGS sequence"/>
</dbReference>
<feature type="non-terminal residue" evidence="1">
    <location>
        <position position="16"/>
    </location>
</feature>
<sequence length="16" mass="1893">MFGQEPRSDSNCIFFD</sequence>
<dbReference type="AlphaFoldDB" id="A0A820C896"/>
<dbReference type="EMBL" id="CAJOBB010008943">
    <property type="protein sequence ID" value="CAF4218087.1"/>
    <property type="molecule type" value="Genomic_DNA"/>
</dbReference>
<gene>
    <name evidence="1" type="ORF">KXQ929_LOCUS41040</name>
</gene>
<reference evidence="1" key="1">
    <citation type="submission" date="2021-02" db="EMBL/GenBank/DDBJ databases">
        <authorList>
            <person name="Nowell W R."/>
        </authorList>
    </citation>
    <scope>NUCLEOTIDE SEQUENCE</scope>
</reference>
<protein>
    <submittedName>
        <fullName evidence="1">Uncharacterized protein</fullName>
    </submittedName>
</protein>